<evidence type="ECO:0000313" key="2">
    <source>
        <dbReference type="EnsemblPlants" id="ONIVA02G24520.1"/>
    </source>
</evidence>
<evidence type="ECO:0000313" key="3">
    <source>
        <dbReference type="Proteomes" id="UP000006591"/>
    </source>
</evidence>
<proteinExistence type="predicted"/>
<dbReference type="EnsemblPlants" id="ONIVA02G24520.1">
    <property type="protein sequence ID" value="ONIVA02G24520.1"/>
    <property type="gene ID" value="ONIVA02G24520"/>
</dbReference>
<accession>A0A0E0G8Z1</accession>
<dbReference type="Gramene" id="ONIVA02G24520.1">
    <property type="protein sequence ID" value="ONIVA02G24520.1"/>
    <property type="gene ID" value="ONIVA02G24520"/>
</dbReference>
<organism evidence="2">
    <name type="scientific">Oryza nivara</name>
    <name type="common">Indian wild rice</name>
    <name type="synonym">Oryza sativa f. spontanea</name>
    <dbReference type="NCBI Taxonomy" id="4536"/>
    <lineage>
        <taxon>Eukaryota</taxon>
        <taxon>Viridiplantae</taxon>
        <taxon>Streptophyta</taxon>
        <taxon>Embryophyta</taxon>
        <taxon>Tracheophyta</taxon>
        <taxon>Spermatophyta</taxon>
        <taxon>Magnoliopsida</taxon>
        <taxon>Liliopsida</taxon>
        <taxon>Poales</taxon>
        <taxon>Poaceae</taxon>
        <taxon>BOP clade</taxon>
        <taxon>Oryzoideae</taxon>
        <taxon>Oryzeae</taxon>
        <taxon>Oryzinae</taxon>
        <taxon>Oryza</taxon>
    </lineage>
</organism>
<reference evidence="2" key="1">
    <citation type="submission" date="2015-04" db="UniProtKB">
        <authorList>
            <consortium name="EnsemblPlants"/>
        </authorList>
    </citation>
    <scope>IDENTIFICATION</scope>
    <source>
        <strain evidence="2">SL10</strain>
    </source>
</reference>
<sequence length="113" mass="12450">MVAHLSSTSLRWQRSRLRQVLVLLPPLAMASGSTVRFVGNGDGGGTNATFGRVVCIGMDEPLQALFYGMECVEEVKRVCVVFKDYVSAAFNVTSLVNNHIDIWYNDPNIKVSN</sequence>
<protein>
    <submittedName>
        <fullName evidence="2">Uncharacterized protein</fullName>
    </submittedName>
</protein>
<dbReference type="AlphaFoldDB" id="A0A0E0G8Z1"/>
<reference evidence="2" key="2">
    <citation type="submission" date="2018-04" db="EMBL/GenBank/DDBJ databases">
        <title>OnivRS2 (Oryza nivara Reference Sequence Version 2).</title>
        <authorList>
            <person name="Zhang J."/>
            <person name="Kudrna D."/>
            <person name="Lee S."/>
            <person name="Talag J."/>
            <person name="Rajasekar S."/>
            <person name="Welchert J."/>
            <person name="Hsing Y.-I."/>
            <person name="Wing R.A."/>
        </authorList>
    </citation>
    <scope>NUCLEOTIDE SEQUENCE [LARGE SCALE GENOMIC DNA]</scope>
    <source>
        <strain evidence="2">SL10</strain>
    </source>
</reference>
<dbReference type="Proteomes" id="UP000006591">
    <property type="component" value="Chromosome 2"/>
</dbReference>
<feature type="chain" id="PRO_5002360039" evidence="1">
    <location>
        <begin position="33"/>
        <end position="113"/>
    </location>
</feature>
<dbReference type="HOGENOM" id="CLU_171388_0_0_1"/>
<keyword evidence="1" id="KW-0732">Signal</keyword>
<feature type="signal peptide" evidence="1">
    <location>
        <begin position="1"/>
        <end position="32"/>
    </location>
</feature>
<name>A0A0E0G8Z1_ORYNI</name>
<keyword evidence="3" id="KW-1185">Reference proteome</keyword>
<evidence type="ECO:0000256" key="1">
    <source>
        <dbReference type="SAM" id="SignalP"/>
    </source>
</evidence>